<keyword evidence="2" id="KW-0614">Plasmid</keyword>
<dbReference type="SUPFAM" id="SSF52540">
    <property type="entry name" value="P-loop containing nucleoside triphosphate hydrolases"/>
    <property type="match status" value="1"/>
</dbReference>
<proteinExistence type="predicted"/>
<organism evidence="2 3">
    <name type="scientific">Gemmobacter fulvus</name>
    <dbReference type="NCBI Taxonomy" id="2840474"/>
    <lineage>
        <taxon>Bacteria</taxon>
        <taxon>Pseudomonadati</taxon>
        <taxon>Pseudomonadota</taxon>
        <taxon>Alphaproteobacteria</taxon>
        <taxon>Rhodobacterales</taxon>
        <taxon>Paracoccaceae</taxon>
        <taxon>Gemmobacter</taxon>
    </lineage>
</organism>
<keyword evidence="3" id="KW-1185">Reference proteome</keyword>
<sequence length="485" mass="55017">MRYVAPFSSLNENLIFDDEDGQSWVKMSYEAYKSLLSKLLYAVDVDEDWYCSRYPDVDQAIREGAVRSAHDHFVTSGYFEGRLPSGTADTYPSKQPVSSHNVTNSTVAQKSQQENVNQDLILHIGHGKTGTSFIQSVLALNKDRLERFGVLYPGHESDVMASDGRITSGNGDLILNPEYKLNSEKSYLFSNEDLFNQLLEGDTLERVVLRRGFNLRVVLYTRNVFEVLFSGWGQWIKRGGLVKDLNSFLIEDSSNYPFSKVALWLDAAERYGFDLTVRNYSNYKTEISDIFIKDLFNGSAPGFDVTYPKTATVNRSLTLAEYEFQRVFNKNLKGSSDFVSDVLVDACPEVKASKLKCTEVTYDVVVSRIKPIIDDINRRIPESEKVIIEGKDAVVSDEIDAEYTISAKQIEVMVDSICNRIKMSLHDDDANYLCRIAEKIVNKKEVKMDDALCLMMLAKRARPNGKYIGDRVAEWTYRLTNKNSA</sequence>
<evidence type="ECO:0008006" key="4">
    <source>
        <dbReference type="Google" id="ProtNLM"/>
    </source>
</evidence>
<dbReference type="KEGG" id="gfu:KM031_22265"/>
<evidence type="ECO:0000313" key="3">
    <source>
        <dbReference type="Proteomes" id="UP000679352"/>
    </source>
</evidence>
<dbReference type="InterPro" id="IPR027417">
    <property type="entry name" value="P-loop_NTPase"/>
</dbReference>
<dbReference type="RefSeq" id="WP_215507937.1">
    <property type="nucleotide sequence ID" value="NZ_CP076366.1"/>
</dbReference>
<dbReference type="EMBL" id="CP076366">
    <property type="protein sequence ID" value="QWK93169.1"/>
    <property type="molecule type" value="Genomic_DNA"/>
</dbReference>
<dbReference type="AlphaFoldDB" id="A0A975S3F7"/>
<protein>
    <recommendedName>
        <fullName evidence="4">Sulfotransferase family protein</fullName>
    </recommendedName>
</protein>
<dbReference type="Proteomes" id="UP000679352">
    <property type="component" value="Plasmid p5"/>
</dbReference>
<name>A0A975S3F7_9RHOB</name>
<feature type="region of interest" description="Disordered" evidence="1">
    <location>
        <begin position="89"/>
        <end position="110"/>
    </location>
</feature>
<gene>
    <name evidence="2" type="ORF">KM031_22265</name>
</gene>
<evidence type="ECO:0000313" key="2">
    <source>
        <dbReference type="EMBL" id="QWK93169.1"/>
    </source>
</evidence>
<evidence type="ECO:0000256" key="1">
    <source>
        <dbReference type="SAM" id="MobiDB-lite"/>
    </source>
</evidence>
<geneLocation type="plasmid" evidence="2 3">
    <name>p5</name>
</geneLocation>
<reference evidence="2" key="1">
    <citation type="submission" date="2021-06" db="EMBL/GenBank/DDBJ databases">
        <authorList>
            <person name="Lee C.-S."/>
            <person name="Jin L."/>
        </authorList>
    </citation>
    <scope>NUCLEOTIDE SEQUENCE</scope>
    <source>
        <strain evidence="2">Con5</strain>
        <plasmid evidence="2">p5</plasmid>
    </source>
</reference>
<accession>A0A975S3F7</accession>